<dbReference type="GO" id="GO:0043023">
    <property type="term" value="F:ribosomal large subunit binding"/>
    <property type="evidence" value="ECO:0007669"/>
    <property type="project" value="UniProtKB-UniRule"/>
</dbReference>
<protein>
    <recommendedName>
        <fullName evidence="5">RQC P-site tRNA stabilizing factor</fullName>
        <shortName evidence="5">RqcP</shortName>
    </recommendedName>
    <alternativeName>
        <fullName evidence="5">Ribosome-associated protein quality control protein P</fullName>
    </alternativeName>
</protein>
<evidence type="ECO:0000256" key="3">
    <source>
        <dbReference type="ARBA" id="ARBA00022884"/>
    </source>
</evidence>
<organism evidence="7 8">
    <name type="scientific">Aminicella lysinilytica</name>
    <dbReference type="NCBI Taxonomy" id="433323"/>
    <lineage>
        <taxon>Bacteria</taxon>
        <taxon>Bacillati</taxon>
        <taxon>Bacillota</taxon>
        <taxon>Clostridia</taxon>
        <taxon>Peptostreptococcales</taxon>
        <taxon>Anaerovoracaceae</taxon>
        <taxon>Aminicella</taxon>
    </lineage>
</organism>
<gene>
    <name evidence="5" type="primary">rqcP</name>
    <name evidence="7" type="ORF">EV211_102118</name>
</gene>
<keyword evidence="2 5" id="KW-0699">rRNA-binding</keyword>
<dbReference type="CDD" id="cd00165">
    <property type="entry name" value="S4"/>
    <property type="match status" value="1"/>
</dbReference>
<keyword evidence="3 5" id="KW-0694">RNA-binding</keyword>
<keyword evidence="4 5" id="KW-0648">Protein biosynthesis</keyword>
<dbReference type="AlphaFoldDB" id="A0A4R6QD38"/>
<evidence type="ECO:0000256" key="4">
    <source>
        <dbReference type="ARBA" id="ARBA00022917"/>
    </source>
</evidence>
<dbReference type="SMART" id="SM00363">
    <property type="entry name" value="S4"/>
    <property type="match status" value="1"/>
</dbReference>
<dbReference type="Pfam" id="PF01479">
    <property type="entry name" value="S4"/>
    <property type="match status" value="1"/>
</dbReference>
<keyword evidence="7" id="KW-0346">Stress response</keyword>
<dbReference type="HAMAP" id="MF_00871">
    <property type="entry name" value="RqcP"/>
    <property type="match status" value="1"/>
</dbReference>
<evidence type="ECO:0000313" key="7">
    <source>
        <dbReference type="EMBL" id="TDP59876.1"/>
    </source>
</evidence>
<keyword evidence="8" id="KW-1185">Reference proteome</keyword>
<dbReference type="GO" id="GO:0072344">
    <property type="term" value="P:rescue of stalled ribosome"/>
    <property type="evidence" value="ECO:0007669"/>
    <property type="project" value="UniProtKB-UniRule"/>
</dbReference>
<dbReference type="InterPro" id="IPR025490">
    <property type="entry name" value="RqcP"/>
</dbReference>
<dbReference type="InterPro" id="IPR036986">
    <property type="entry name" value="S4_RNA-bd_sf"/>
</dbReference>
<evidence type="ECO:0000313" key="8">
    <source>
        <dbReference type="Proteomes" id="UP000295500"/>
    </source>
</evidence>
<dbReference type="EMBL" id="SNXO01000002">
    <property type="protein sequence ID" value="TDP59876.1"/>
    <property type="molecule type" value="Genomic_DNA"/>
</dbReference>
<evidence type="ECO:0000256" key="1">
    <source>
        <dbReference type="ARBA" id="ARBA00022555"/>
    </source>
</evidence>
<keyword evidence="1 5" id="KW-0820">tRNA-binding</keyword>
<dbReference type="PIRSF" id="PIRSF038881">
    <property type="entry name" value="RNAbp_HP1423"/>
    <property type="match status" value="1"/>
</dbReference>
<feature type="domain" description="RNA-binding S4" evidence="6">
    <location>
        <begin position="1"/>
        <end position="62"/>
    </location>
</feature>
<dbReference type="PROSITE" id="PS50889">
    <property type="entry name" value="S4"/>
    <property type="match status" value="1"/>
</dbReference>
<dbReference type="RefSeq" id="WP_133527574.1">
    <property type="nucleotide sequence ID" value="NZ_CALCQM010000056.1"/>
</dbReference>
<evidence type="ECO:0000256" key="5">
    <source>
        <dbReference type="HAMAP-Rule" id="MF_00871"/>
    </source>
</evidence>
<sequence>MRVDKYLKNSRLIKRRTIAKEACDQERVFVNDKVAKAGTEVNIGDVIHIEFGNSSVTVKVLNVADSVRKEAATDMYEVID</sequence>
<dbReference type="SUPFAM" id="SSF55174">
    <property type="entry name" value="Alpha-L RNA-binding motif"/>
    <property type="match status" value="1"/>
</dbReference>
<comment type="function">
    <text evidence="5">Key component of the ribosome quality control system (RQC), a ribosome-associated complex that mediates the extraction of incompletely synthesized nascent chains from stalled ribosomes and their subsequent degradation. RqcH recruits Ala-charged tRNA, and with RqcP directs the elongation of stalled nascent chains on 50S ribosomal subunits, leading to non-templated C-terminal alanine extensions (Ala tail). The Ala tail promotes nascent chain degradation. RqcP is associated with the translocation-like movement of the peptidyl-tRNA from the A-site into the P-site.</text>
</comment>
<dbReference type="InterPro" id="IPR002942">
    <property type="entry name" value="S4_RNA-bd"/>
</dbReference>
<comment type="subunit">
    <text evidence="5">Associates with stalled 50S ribosomal subunits. Binds to RqcH, 23S rRNA and the P-site tRNA. Does not require RqcH for association with 50S subunits.</text>
</comment>
<evidence type="ECO:0000256" key="2">
    <source>
        <dbReference type="ARBA" id="ARBA00022730"/>
    </source>
</evidence>
<dbReference type="Proteomes" id="UP000295500">
    <property type="component" value="Unassembled WGS sequence"/>
</dbReference>
<comment type="caution">
    <text evidence="7">The sequence shown here is derived from an EMBL/GenBank/DDBJ whole genome shotgun (WGS) entry which is preliminary data.</text>
</comment>
<name>A0A4R6QD38_9FIRM</name>
<dbReference type="GO" id="GO:0000049">
    <property type="term" value="F:tRNA binding"/>
    <property type="evidence" value="ECO:0007669"/>
    <property type="project" value="UniProtKB-UniRule"/>
</dbReference>
<comment type="similarity">
    <text evidence="5">Belongs to the RqcP family.</text>
</comment>
<reference evidence="7 8" key="1">
    <citation type="submission" date="2019-03" db="EMBL/GenBank/DDBJ databases">
        <title>Genomic Encyclopedia of Type Strains, Phase IV (KMG-IV): sequencing the most valuable type-strain genomes for metagenomic binning, comparative biology and taxonomic classification.</title>
        <authorList>
            <person name="Goeker M."/>
        </authorList>
    </citation>
    <scope>NUCLEOTIDE SEQUENCE [LARGE SCALE GENOMIC DNA]</scope>
    <source>
        <strain evidence="7 8">DSM 28287</strain>
    </source>
</reference>
<dbReference type="GO" id="GO:0019843">
    <property type="term" value="F:rRNA binding"/>
    <property type="evidence" value="ECO:0007669"/>
    <property type="project" value="UniProtKB-UniRule"/>
</dbReference>
<proteinExistence type="inferred from homology"/>
<dbReference type="Gene3D" id="3.10.290.10">
    <property type="entry name" value="RNA-binding S4 domain"/>
    <property type="match status" value="1"/>
</dbReference>
<dbReference type="OrthoDB" id="9805210at2"/>
<evidence type="ECO:0000259" key="6">
    <source>
        <dbReference type="SMART" id="SM00363"/>
    </source>
</evidence>
<accession>A0A4R6QD38</accession>